<evidence type="ECO:0000256" key="5">
    <source>
        <dbReference type="ARBA" id="ARBA00022679"/>
    </source>
</evidence>
<dbReference type="PIRSF" id="PIRSF000804">
    <property type="entry name" value="DNA_pol_III_b"/>
    <property type="match status" value="1"/>
</dbReference>
<evidence type="ECO:0000256" key="1">
    <source>
        <dbReference type="ARBA" id="ARBA00004496"/>
    </source>
</evidence>
<feature type="domain" description="DNA polymerase III beta sliding clamp N-terminal" evidence="11">
    <location>
        <begin position="1"/>
        <end position="127"/>
    </location>
</feature>
<keyword evidence="8 10" id="KW-0239">DNA-directed DNA polymerase</keyword>
<dbReference type="InterPro" id="IPR046938">
    <property type="entry name" value="DNA_clamp_sf"/>
</dbReference>
<dbReference type="SMART" id="SM00480">
    <property type="entry name" value="POL3Bc"/>
    <property type="match status" value="1"/>
</dbReference>
<evidence type="ECO:0000256" key="9">
    <source>
        <dbReference type="ARBA" id="ARBA00023125"/>
    </source>
</evidence>
<dbReference type="Pfam" id="PF02767">
    <property type="entry name" value="DNA_pol3_beta_2"/>
    <property type="match status" value="1"/>
</dbReference>
<dbReference type="GO" id="GO:0003677">
    <property type="term" value="F:DNA binding"/>
    <property type="evidence" value="ECO:0007669"/>
    <property type="project" value="UniProtKB-UniRule"/>
</dbReference>
<dbReference type="Proteomes" id="UP000325218">
    <property type="component" value="Unassembled WGS sequence"/>
</dbReference>
<evidence type="ECO:0000259" key="12">
    <source>
        <dbReference type="Pfam" id="PF02767"/>
    </source>
</evidence>
<dbReference type="SUPFAM" id="SSF55979">
    <property type="entry name" value="DNA clamp"/>
    <property type="match status" value="3"/>
</dbReference>
<dbReference type="Gene3D" id="3.70.10.10">
    <property type="match status" value="1"/>
</dbReference>
<name>A0A5D0CP35_9BACL</name>
<dbReference type="RefSeq" id="WP_148457138.1">
    <property type="nucleotide sequence ID" value="NZ_VSDO01000005.1"/>
</dbReference>
<comment type="similarity">
    <text evidence="2 10">Belongs to the beta sliding clamp family.</text>
</comment>
<organism evidence="14 15">
    <name type="scientific">Paenibacillus faecis</name>
    <dbReference type="NCBI Taxonomy" id="862114"/>
    <lineage>
        <taxon>Bacteria</taxon>
        <taxon>Bacillati</taxon>
        <taxon>Bacillota</taxon>
        <taxon>Bacilli</taxon>
        <taxon>Bacillales</taxon>
        <taxon>Paenibacillaceae</taxon>
        <taxon>Paenibacillus</taxon>
    </lineage>
</organism>
<dbReference type="InterPro" id="IPR022635">
    <property type="entry name" value="DNA_polIII_beta_C"/>
</dbReference>
<evidence type="ECO:0000256" key="7">
    <source>
        <dbReference type="ARBA" id="ARBA00022705"/>
    </source>
</evidence>
<protein>
    <recommendedName>
        <fullName evidence="3 10">Beta sliding clamp</fullName>
    </recommendedName>
</protein>
<dbReference type="InterPro" id="IPR001001">
    <property type="entry name" value="DNA_polIII_beta"/>
</dbReference>
<evidence type="ECO:0000259" key="11">
    <source>
        <dbReference type="Pfam" id="PF00712"/>
    </source>
</evidence>
<dbReference type="GO" id="GO:0005737">
    <property type="term" value="C:cytoplasm"/>
    <property type="evidence" value="ECO:0007669"/>
    <property type="project" value="UniProtKB-SubCell"/>
</dbReference>
<dbReference type="Pfam" id="PF02768">
    <property type="entry name" value="DNA_pol3_beta_3"/>
    <property type="match status" value="1"/>
</dbReference>
<dbReference type="CDD" id="cd00140">
    <property type="entry name" value="beta_clamp"/>
    <property type="match status" value="1"/>
</dbReference>
<evidence type="ECO:0000256" key="2">
    <source>
        <dbReference type="ARBA" id="ARBA00010752"/>
    </source>
</evidence>
<dbReference type="GO" id="GO:0003887">
    <property type="term" value="F:DNA-directed DNA polymerase activity"/>
    <property type="evidence" value="ECO:0007669"/>
    <property type="project" value="UniProtKB-UniRule"/>
</dbReference>
<dbReference type="AlphaFoldDB" id="A0A5D0CP35"/>
<evidence type="ECO:0000256" key="8">
    <source>
        <dbReference type="ARBA" id="ARBA00022932"/>
    </source>
</evidence>
<reference evidence="14 15" key="1">
    <citation type="submission" date="2019-08" db="EMBL/GenBank/DDBJ databases">
        <title>Genome sequencing of Paenibacillus faecis DSM 23593(T).</title>
        <authorList>
            <person name="Kook J.-K."/>
            <person name="Park S.-N."/>
            <person name="Lim Y.K."/>
        </authorList>
    </citation>
    <scope>NUCLEOTIDE SEQUENCE [LARGE SCALE GENOMIC DNA]</scope>
    <source>
        <strain evidence="14 15">DSM 23593</strain>
    </source>
</reference>
<feature type="domain" description="DNA polymerase III beta sliding clamp central" evidence="12">
    <location>
        <begin position="138"/>
        <end position="252"/>
    </location>
</feature>
<comment type="subunit">
    <text evidence="10">Forms a ring-shaped head-to-tail homodimer around DNA.</text>
</comment>
<dbReference type="InterPro" id="IPR022634">
    <property type="entry name" value="DNA_polIII_beta_N"/>
</dbReference>
<dbReference type="GO" id="GO:0009360">
    <property type="term" value="C:DNA polymerase III complex"/>
    <property type="evidence" value="ECO:0007669"/>
    <property type="project" value="InterPro"/>
</dbReference>
<evidence type="ECO:0000313" key="14">
    <source>
        <dbReference type="EMBL" id="TYA10965.1"/>
    </source>
</evidence>
<keyword evidence="9" id="KW-0238">DNA-binding</keyword>
<keyword evidence="15" id="KW-1185">Reference proteome</keyword>
<dbReference type="PANTHER" id="PTHR30478:SF0">
    <property type="entry name" value="BETA SLIDING CLAMP"/>
    <property type="match status" value="1"/>
</dbReference>
<dbReference type="NCBIfam" id="TIGR00663">
    <property type="entry name" value="dnan"/>
    <property type="match status" value="1"/>
</dbReference>
<keyword evidence="6 10" id="KW-0548">Nucleotidyltransferase</keyword>
<feature type="domain" description="DNA polymerase III beta sliding clamp C-terminal" evidence="13">
    <location>
        <begin position="255"/>
        <end position="377"/>
    </location>
</feature>
<evidence type="ECO:0000256" key="6">
    <source>
        <dbReference type="ARBA" id="ARBA00022695"/>
    </source>
</evidence>
<dbReference type="Pfam" id="PF00712">
    <property type="entry name" value="DNA_pol3_beta"/>
    <property type="match status" value="1"/>
</dbReference>
<accession>A0A5D0CP35</accession>
<dbReference type="InterPro" id="IPR022637">
    <property type="entry name" value="DNA_polIII_beta_cen"/>
</dbReference>
<dbReference type="EMBL" id="VSDO01000005">
    <property type="protein sequence ID" value="TYA10965.1"/>
    <property type="molecule type" value="Genomic_DNA"/>
</dbReference>
<dbReference type="GO" id="GO:0006271">
    <property type="term" value="P:DNA strand elongation involved in DNA replication"/>
    <property type="evidence" value="ECO:0007669"/>
    <property type="project" value="TreeGrafter"/>
</dbReference>
<comment type="caution">
    <text evidence="14">The sequence shown here is derived from an EMBL/GenBank/DDBJ whole genome shotgun (WGS) entry which is preliminary data.</text>
</comment>
<gene>
    <name evidence="14" type="primary">dnaN</name>
    <name evidence="14" type="ORF">FRY98_24680</name>
</gene>
<comment type="subcellular location">
    <subcellularLocation>
        <location evidence="1 10">Cytoplasm</location>
    </subcellularLocation>
</comment>
<evidence type="ECO:0000256" key="10">
    <source>
        <dbReference type="PIRNR" id="PIRNR000804"/>
    </source>
</evidence>
<evidence type="ECO:0000256" key="3">
    <source>
        <dbReference type="ARBA" id="ARBA00021035"/>
    </source>
</evidence>
<keyword evidence="5 10" id="KW-0808">Transferase</keyword>
<evidence type="ECO:0000259" key="13">
    <source>
        <dbReference type="Pfam" id="PF02768"/>
    </source>
</evidence>
<sequence>MKLTISKRELNEAVQHVSKAISGKTTLQILTGIKLDVTSDQVTLTASDIDTTIQAFIPITAANGKEMVTVEEPGCVVLPAKFLVEIIKKLPKETVEIEVGEGFNTRIKSGRTDIELAGMDPQEYPAAPAVDDELTFRIAGSKLKELIRSTVFAVSTNEQSPILTGVLWNLDGARLKLLATDRHRLASTVAVIDAPEDMSFHNIVIAAKTLNELVKIISDQESVEISIGRNQVLFNVGAVHFYSRLLDGNYPDTTKIIPTNFKSELDVGTKAFGDALDRAYLLAREEKTNIVRLQAGEDGAVEITSASSGVGKVLEQLEAEKFTGDPLRISFNSKYMLDALKVIDSEQLHIGFTGTMSPIIIRPGDGKESLYLILPYRTSN</sequence>
<evidence type="ECO:0000256" key="4">
    <source>
        <dbReference type="ARBA" id="ARBA00022490"/>
    </source>
</evidence>
<dbReference type="GO" id="GO:0008408">
    <property type="term" value="F:3'-5' exonuclease activity"/>
    <property type="evidence" value="ECO:0007669"/>
    <property type="project" value="InterPro"/>
</dbReference>
<dbReference type="PANTHER" id="PTHR30478">
    <property type="entry name" value="DNA POLYMERASE III SUBUNIT BETA"/>
    <property type="match status" value="1"/>
</dbReference>
<dbReference type="Gene3D" id="3.10.150.10">
    <property type="entry name" value="DNA Polymerase III, subunit A, domain 2"/>
    <property type="match status" value="1"/>
</dbReference>
<keyword evidence="7 10" id="KW-0235">DNA replication</keyword>
<proteinExistence type="inferred from homology"/>
<dbReference type="OrthoDB" id="8421503at2"/>
<evidence type="ECO:0000313" key="15">
    <source>
        <dbReference type="Proteomes" id="UP000325218"/>
    </source>
</evidence>
<comment type="function">
    <text evidence="10">Confers DNA tethering and processivity to DNA polymerases and other proteins. Acts as a clamp, forming a ring around DNA (a reaction catalyzed by the clamp-loading complex) which diffuses in an ATP-independent manner freely and bidirectionally along dsDNA. Initially characterized for its ability to contact the catalytic subunit of DNA polymerase III (Pol III), a complex, multichain enzyme responsible for most of the replicative synthesis in bacteria; Pol III exhibits 3'-5' exonuclease proofreading activity. The beta chain is required for initiation of replication as well as for processivity of DNA replication.</text>
</comment>
<keyword evidence="4 10" id="KW-0963">Cytoplasm</keyword>